<comment type="caution">
    <text evidence="13">The sequence shown here is derived from an EMBL/GenBank/DDBJ whole genome shotgun (WGS) entry which is preliminary data.</text>
</comment>
<dbReference type="Gene3D" id="1.20.5.460">
    <property type="entry name" value="Single helix bin"/>
    <property type="match status" value="1"/>
</dbReference>
<dbReference type="UniPathway" id="UPA00261">
    <property type="reaction ID" value="UER00373"/>
</dbReference>
<sequence length="1057" mass="113916">MSSVQADQTTAKIPPRDGVAALILADEDRLVEELIDQARFSEPERRQIERVARNLVQAARAGRHAYGGVDSFLHEYGLLTEEGVLLLCLAEALLRIPDKATADKLIAGTVSAGDWAKHLGHSPSLFVNASTWGLMLTGRVLDWGTRDGNEISRRLQRLVSRTGEGVIRESLRHAMRILGGQFVLGETIEEAIRNGKDEAGRGYRFSYDMLGEAARSEDDAQRYLQRYAHAIEAIATDHGEPRNRDGETLHRRSGLSIKLSALHPRYEPSQAARMQEELLPRLKRLAVAMREAYLPLTIDAEEADRLDLSLSLLKPLFEDPDLAGWDGLGLAVQAYSKRTLPLIAWLGAVARATGRRIPVRLVKGAYWDSEIKWAQVAGLHSYPVFTRKVNTDVSYIAASRALLERADCFFPQFATHNAHTIAAVHRLGEGADYEFQRLFGMGEALHEAVVSPDKLGRPCRIYAPVGGHSDLLAYLVRRLLENGANTSFVNRLADDEAPIGAIIADPVEKAEANETKANPRIPLPAEIFAPRKNAEGLPLWDDFSREALVDDMRDALEQGGFVAGPIVSGELITRGQPYAITSPNDRQIEVGHCTNADADAIDAALDAATAAAPGWDRRGGEERAAILEKAADLMEADRPALMALLVREAGKTLENAQGDLREAVDHLRYAASQARESFGAPKHLPGPTGEENLLSLHGRGVFACISPWNFPLAIFSAQIGAALAAGNAVVAKPAEQTPLIAARTVRLLHEAGVPADVLHLLPGPGEVVGQALIEDLRVNGVAFTGGTETGIAINRALAAREGPVVPLIAEMGGLNAMIVDSSALPEQVVDDVIASAFDSAGQRCSALRVLFLQEEVADRILEMLTGAVRELTIGDPLDYSTDIGPVIDSQAKLTLQAHKVRMRAEAREILDLPLPDDLPRGSFVSPAIYEIDSLSELKAEVFGPILHVVRFPGDGLAAVCDQINASGFGLTLGLHSRVEQAADFVAARARVGNFYVNRNQIGAVVGAQPFGGEGLSGTGPKAGGPHYLERFATERVMTVNTTASGGNAKLLAATDED</sequence>
<dbReference type="NCBIfam" id="TIGR01238">
    <property type="entry name" value="D1pyr5carbox3"/>
    <property type="match status" value="1"/>
</dbReference>
<evidence type="ECO:0000259" key="11">
    <source>
        <dbReference type="Pfam" id="PF14850"/>
    </source>
</evidence>
<keyword evidence="2 5" id="KW-0560">Oxidoreductase</keyword>
<feature type="active site" evidence="6">
    <location>
        <position position="844"/>
    </location>
</feature>
<dbReference type="InterPro" id="IPR041349">
    <property type="entry name" value="PRODH"/>
</dbReference>
<feature type="active site" evidence="6 7">
    <location>
        <position position="810"/>
    </location>
</feature>
<keyword evidence="5" id="KW-0805">Transcription regulation</keyword>
<dbReference type="SUPFAM" id="SSF53720">
    <property type="entry name" value="ALDH-like"/>
    <property type="match status" value="1"/>
</dbReference>
<dbReference type="Pfam" id="PF00171">
    <property type="entry name" value="Aldedh"/>
    <property type="match status" value="1"/>
</dbReference>
<evidence type="ECO:0000313" key="13">
    <source>
        <dbReference type="EMBL" id="ODA68351.1"/>
    </source>
</evidence>
<proteinExistence type="inferred from homology"/>
<comment type="similarity">
    <text evidence="5">In the C-terminal section; belongs to the aldehyde dehydrogenase family.</text>
</comment>
<evidence type="ECO:0000256" key="1">
    <source>
        <dbReference type="ARBA" id="ARBA00004786"/>
    </source>
</evidence>
<dbReference type="Proteomes" id="UP000095087">
    <property type="component" value="Unassembled WGS sequence"/>
</dbReference>
<dbReference type="EMBL" id="MASI01000001">
    <property type="protein sequence ID" value="ODA68351.1"/>
    <property type="molecule type" value="Genomic_DNA"/>
</dbReference>
<feature type="domain" description="Proline utilization A proline dehydrogenase N-terminal" evidence="12">
    <location>
        <begin position="16"/>
        <end position="59"/>
    </location>
</feature>
<evidence type="ECO:0000256" key="5">
    <source>
        <dbReference type="PIRNR" id="PIRNR000197"/>
    </source>
</evidence>
<dbReference type="SUPFAM" id="SSF81935">
    <property type="entry name" value="N-terminal domain of bifunctional PutA protein"/>
    <property type="match status" value="1"/>
</dbReference>
<dbReference type="Pfam" id="PF18327">
    <property type="entry name" value="PRODH"/>
    <property type="match status" value="1"/>
</dbReference>
<dbReference type="PIRSF" id="PIRSF000197">
    <property type="entry name" value="Bifunct_PutA"/>
    <property type="match status" value="1"/>
</dbReference>
<dbReference type="InterPro" id="IPR050485">
    <property type="entry name" value="Proline_metab_enzyme"/>
</dbReference>
<dbReference type="PATRIC" id="fig|1177755.3.peg.169"/>
<comment type="catalytic activity">
    <reaction evidence="4 5">
        <text>L-glutamate 5-semialdehyde + NAD(+) + H2O = L-glutamate + NADH + 2 H(+)</text>
        <dbReference type="Rhea" id="RHEA:30235"/>
        <dbReference type="ChEBI" id="CHEBI:15377"/>
        <dbReference type="ChEBI" id="CHEBI:15378"/>
        <dbReference type="ChEBI" id="CHEBI:29985"/>
        <dbReference type="ChEBI" id="CHEBI:57540"/>
        <dbReference type="ChEBI" id="CHEBI:57945"/>
        <dbReference type="ChEBI" id="CHEBI:58066"/>
        <dbReference type="EC" id="1.2.1.88"/>
    </reaction>
</comment>
<dbReference type="InterPro" id="IPR016161">
    <property type="entry name" value="Ald_DH/histidinol_DH"/>
</dbReference>
<evidence type="ECO:0000256" key="6">
    <source>
        <dbReference type="PIRSR" id="PIRSR000197-1"/>
    </source>
</evidence>
<accession>A0A1E2S1M3</accession>
<dbReference type="SUPFAM" id="SSF51730">
    <property type="entry name" value="FAD-linked oxidoreductase"/>
    <property type="match status" value="1"/>
</dbReference>
<evidence type="ECO:0000313" key="14">
    <source>
        <dbReference type="Proteomes" id="UP000095087"/>
    </source>
</evidence>
<dbReference type="OrthoDB" id="9812625at2"/>
<evidence type="ECO:0000256" key="4">
    <source>
        <dbReference type="ARBA" id="ARBA00048142"/>
    </source>
</evidence>
<dbReference type="InterPro" id="IPR005933">
    <property type="entry name" value="PutA_C"/>
</dbReference>
<dbReference type="GO" id="GO:0010133">
    <property type="term" value="P:L-proline catabolic process to L-glutamate"/>
    <property type="evidence" value="ECO:0007669"/>
    <property type="project" value="UniProtKB-UniRule"/>
</dbReference>
<dbReference type="InterPro" id="IPR025703">
    <property type="entry name" value="Bifunct_PutA"/>
</dbReference>
<reference evidence="13 14" key="1">
    <citation type="submission" date="2016-07" db="EMBL/GenBank/DDBJ databases">
        <title>Draft genome sequence of Methyloligella halotolerans C2T (VKM B-2706T=CCUG 61687T=DSM 25045T), a halotolerant polyhydroxybutyrate accumulating methylotroph.</title>
        <authorList>
            <person name="Vasilenko O.V."/>
            <person name="Doronina N.V."/>
            <person name="Poroshina M.N."/>
            <person name="Tarlachkov S.V."/>
            <person name="Trotsenko Y.A."/>
        </authorList>
    </citation>
    <scope>NUCLEOTIDE SEQUENCE [LARGE SCALE GENOMIC DNA]</scope>
    <source>
        <strain evidence="13 14">VKM B-2706</strain>
    </source>
</reference>
<feature type="domain" description="Proline dehydrogenase PutA" evidence="11">
    <location>
        <begin position="69"/>
        <end position="182"/>
    </location>
</feature>
<dbReference type="PANTHER" id="PTHR42862:SF1">
    <property type="entry name" value="DELTA-1-PYRROLINE-5-CARBOXYLATE DEHYDROGENASE 2, ISOFORM A-RELATED"/>
    <property type="match status" value="1"/>
</dbReference>
<dbReference type="PROSITE" id="PS00070">
    <property type="entry name" value="ALDEHYDE_DEHYDR_CYS"/>
    <property type="match status" value="1"/>
</dbReference>
<dbReference type="InterPro" id="IPR002872">
    <property type="entry name" value="Proline_DH_dom"/>
</dbReference>
<gene>
    <name evidence="13" type="ORF">A7A08_00173</name>
</gene>
<dbReference type="InterPro" id="IPR016163">
    <property type="entry name" value="Ald_DH_C"/>
</dbReference>
<comment type="function">
    <text evidence="5">Oxidizes proline to glutamate for use as a carbon and nitrogen source.</text>
</comment>
<dbReference type="InterPro" id="IPR024089">
    <property type="entry name" value="PRODH_PutA_dom_I/II"/>
</dbReference>
<dbReference type="Pfam" id="PF01619">
    <property type="entry name" value="Pro_dh"/>
    <property type="match status" value="1"/>
</dbReference>
<dbReference type="Gene3D" id="3.20.20.220">
    <property type="match status" value="1"/>
</dbReference>
<dbReference type="STRING" id="1177755.A7A08_00173"/>
<protein>
    <recommendedName>
        <fullName evidence="5">Bifunctional protein PutA</fullName>
    </recommendedName>
    <domain>
        <recommendedName>
            <fullName evidence="5">Proline dehydrogenase</fullName>
            <ecNumber evidence="5">1.5.5.2</ecNumber>
        </recommendedName>
        <alternativeName>
            <fullName evidence="5">Proline oxidase</fullName>
        </alternativeName>
    </domain>
    <domain>
        <recommendedName>
            <fullName evidence="5">Delta-1-pyrroline-5-carboxylate dehydrogenase</fullName>
            <shortName evidence="5">P5C dehydrogenase</shortName>
            <ecNumber evidence="5">1.2.1.88</ecNumber>
        </recommendedName>
        <alternativeName>
            <fullName evidence="5">L-glutamate gamma-semialdehyde dehydrogenase</fullName>
        </alternativeName>
    </domain>
</protein>
<dbReference type="GO" id="GO:0004657">
    <property type="term" value="F:proline dehydrogenase activity"/>
    <property type="evidence" value="ECO:0007669"/>
    <property type="project" value="UniProtKB-UniRule"/>
</dbReference>
<evidence type="ECO:0000256" key="7">
    <source>
        <dbReference type="PROSITE-ProRule" id="PRU10007"/>
    </source>
</evidence>
<evidence type="ECO:0000259" key="10">
    <source>
        <dbReference type="Pfam" id="PF01619"/>
    </source>
</evidence>
<dbReference type="InterPro" id="IPR029510">
    <property type="entry name" value="Ald_DH_CS_GLU"/>
</dbReference>
<dbReference type="Gene3D" id="3.40.309.10">
    <property type="entry name" value="Aldehyde Dehydrogenase, Chain A, domain 2"/>
    <property type="match status" value="1"/>
</dbReference>
<organism evidence="13 14">
    <name type="scientific">Methyloligella halotolerans</name>
    <dbReference type="NCBI Taxonomy" id="1177755"/>
    <lineage>
        <taxon>Bacteria</taxon>
        <taxon>Pseudomonadati</taxon>
        <taxon>Pseudomonadota</taxon>
        <taxon>Alphaproteobacteria</taxon>
        <taxon>Hyphomicrobiales</taxon>
        <taxon>Hyphomicrobiaceae</taxon>
        <taxon>Methyloligella</taxon>
    </lineage>
</organism>
<keyword evidence="3 5" id="KW-0520">NAD</keyword>
<feature type="domain" description="Aldehyde dehydrogenase" evidence="9">
    <location>
        <begin position="578"/>
        <end position="1033"/>
    </location>
</feature>
<comment type="pathway">
    <text evidence="1 5">Amino-acid degradation; L-proline degradation into L-glutamate; L-glutamate from L-proline: step 2/2.</text>
</comment>
<evidence type="ECO:0000256" key="3">
    <source>
        <dbReference type="ARBA" id="ARBA00023027"/>
    </source>
</evidence>
<keyword evidence="5" id="KW-0285">Flavoprotein</keyword>
<dbReference type="InterPro" id="IPR015590">
    <property type="entry name" value="Aldehyde_DH_dom"/>
</dbReference>
<dbReference type="GO" id="GO:0003700">
    <property type="term" value="F:DNA-binding transcription factor activity"/>
    <property type="evidence" value="ECO:0007669"/>
    <property type="project" value="InterPro"/>
</dbReference>
<dbReference type="PANTHER" id="PTHR42862">
    <property type="entry name" value="DELTA-1-PYRROLINE-5-CARBOXYLATE DEHYDROGENASE 1, ISOFORM A-RELATED"/>
    <property type="match status" value="1"/>
</dbReference>
<dbReference type="InterPro" id="IPR016162">
    <property type="entry name" value="Ald_DH_N"/>
</dbReference>
<comment type="catalytic activity">
    <reaction evidence="5">
        <text>L-proline + a quinone = (S)-1-pyrroline-5-carboxylate + a quinol + H(+)</text>
        <dbReference type="Rhea" id="RHEA:23784"/>
        <dbReference type="ChEBI" id="CHEBI:15378"/>
        <dbReference type="ChEBI" id="CHEBI:17388"/>
        <dbReference type="ChEBI" id="CHEBI:24646"/>
        <dbReference type="ChEBI" id="CHEBI:60039"/>
        <dbReference type="ChEBI" id="CHEBI:132124"/>
        <dbReference type="EC" id="1.5.5.2"/>
    </reaction>
</comment>
<dbReference type="InterPro" id="IPR029041">
    <property type="entry name" value="FAD-linked_oxidoreductase-like"/>
</dbReference>
<dbReference type="GO" id="GO:0003677">
    <property type="term" value="F:DNA binding"/>
    <property type="evidence" value="ECO:0007669"/>
    <property type="project" value="UniProtKB-KW"/>
</dbReference>
<keyword evidence="5" id="KW-0238">DNA-binding</keyword>
<dbReference type="EC" id="1.5.5.2" evidence="5"/>
<dbReference type="Gene3D" id="3.40.605.10">
    <property type="entry name" value="Aldehyde Dehydrogenase, Chain A, domain 1"/>
    <property type="match status" value="1"/>
</dbReference>
<dbReference type="GO" id="GO:0003842">
    <property type="term" value="F:L-glutamate gamma-semialdehyde dehydrogenase activity"/>
    <property type="evidence" value="ECO:0007669"/>
    <property type="project" value="UniProtKB-UniRule"/>
</dbReference>
<feature type="domain" description="Proline dehydrogenase" evidence="10">
    <location>
        <begin position="193"/>
        <end position="491"/>
    </location>
</feature>
<dbReference type="RefSeq" id="WP_069093675.1">
    <property type="nucleotide sequence ID" value="NZ_MASI01000001.1"/>
</dbReference>
<dbReference type="Pfam" id="PF14850">
    <property type="entry name" value="Pro_dh-DNA_bdg"/>
    <property type="match status" value="1"/>
</dbReference>
<comment type="cofactor">
    <cofactor evidence="5">
        <name>FAD</name>
        <dbReference type="ChEBI" id="CHEBI:57692"/>
    </cofactor>
</comment>
<dbReference type="CDD" id="cd07125">
    <property type="entry name" value="ALDH_PutA-P5CDH"/>
    <property type="match status" value="1"/>
</dbReference>
<keyword evidence="5" id="KW-0804">Transcription</keyword>
<dbReference type="InterPro" id="IPR016160">
    <property type="entry name" value="Ald_DH_CS_CYS"/>
</dbReference>
<evidence type="ECO:0000256" key="8">
    <source>
        <dbReference type="RuleBase" id="RU003345"/>
    </source>
</evidence>
<dbReference type="GO" id="GO:0009898">
    <property type="term" value="C:cytoplasmic side of plasma membrane"/>
    <property type="evidence" value="ECO:0007669"/>
    <property type="project" value="TreeGrafter"/>
</dbReference>
<comment type="similarity">
    <text evidence="5">In the N-terminal section; belongs to the proline dehydrogenase family.</text>
</comment>
<dbReference type="PROSITE" id="PS00687">
    <property type="entry name" value="ALDEHYDE_DEHYDR_GLU"/>
    <property type="match status" value="1"/>
</dbReference>
<keyword evidence="14" id="KW-1185">Reference proteome</keyword>
<comment type="pathway">
    <text evidence="5">Amino-acid degradation; L-proline degradation into L-glutamate; L-glutamate from L-proline: step 1/2.</text>
</comment>
<dbReference type="EC" id="1.2.1.88" evidence="5"/>
<dbReference type="InterPro" id="IPR024082">
    <property type="entry name" value="PRODH_PutA_dom_II"/>
</dbReference>
<dbReference type="NCBIfam" id="NF008869">
    <property type="entry name" value="PRK11904.1"/>
    <property type="match status" value="1"/>
</dbReference>
<evidence type="ECO:0000259" key="9">
    <source>
        <dbReference type="Pfam" id="PF00171"/>
    </source>
</evidence>
<dbReference type="AlphaFoldDB" id="A0A1E2S1M3"/>
<comment type="similarity">
    <text evidence="8">Belongs to the aldehyde dehydrogenase family.</text>
</comment>
<dbReference type="FunFam" id="3.40.309.10:FF:000005">
    <property type="entry name" value="1-pyrroline-5-carboxylate dehydrogenase 1"/>
    <property type="match status" value="1"/>
</dbReference>
<evidence type="ECO:0000256" key="2">
    <source>
        <dbReference type="ARBA" id="ARBA00023002"/>
    </source>
</evidence>
<keyword evidence="5" id="KW-0274">FAD</keyword>
<name>A0A1E2S1M3_9HYPH</name>
<evidence type="ECO:0000259" key="12">
    <source>
        <dbReference type="Pfam" id="PF18327"/>
    </source>
</evidence>
<keyword evidence="5" id="KW-0678">Repressor</keyword>
<keyword evidence="5" id="KW-0642">Proline metabolism</keyword>